<dbReference type="Proteomes" id="UP000007844">
    <property type="component" value="Chromosome"/>
</dbReference>
<accession>F3Z3L0</accession>
<sequence>MSTPERLAQALNDHLHLAQLISDEVVQFARTALGVDAEDPKALWRAVDDDSPEREALVELMLFPSSKLVEELEPLLAQECYSDEDEPRIVERLLSFNPGACFALPGGGTLTLPLRAEDARLLVRRLRIEDTPPEELRQAASGRFDAQQAAQLMALLRHESWPDTPQSRFLLSGVLERLSDKEAATAEALRYACRFLASLAPDAESLGALKHRHAETRRGLERAHRFQAMRETMNMETLMARGVREPNLDPAALEHELALQDAICGAVYGLPASDFGPAEEDLGEFDGEEGARRLLDIWGE</sequence>
<organism evidence="1 2">
    <name type="scientific">Desulfocurvibacter africanus subsp. africanus str. Walvis Bay</name>
    <dbReference type="NCBI Taxonomy" id="690850"/>
    <lineage>
        <taxon>Bacteria</taxon>
        <taxon>Pseudomonadati</taxon>
        <taxon>Thermodesulfobacteriota</taxon>
        <taxon>Desulfovibrionia</taxon>
        <taxon>Desulfovibrionales</taxon>
        <taxon>Desulfovibrionaceae</taxon>
        <taxon>Desulfocurvibacter</taxon>
    </lineage>
</organism>
<proteinExistence type="predicted"/>
<dbReference type="HOGENOM" id="CLU_923563_0_0_7"/>
<evidence type="ECO:0000313" key="2">
    <source>
        <dbReference type="Proteomes" id="UP000007844"/>
    </source>
</evidence>
<name>F3Z3L0_DESAF</name>
<gene>
    <name evidence="1" type="ORF">Desaf_2053</name>
</gene>
<dbReference type="EMBL" id="CP003221">
    <property type="protein sequence ID" value="EGJ50382.1"/>
    <property type="molecule type" value="Genomic_DNA"/>
</dbReference>
<keyword evidence="2" id="KW-1185">Reference proteome</keyword>
<protein>
    <submittedName>
        <fullName evidence="1">Uncharacterized protein</fullName>
    </submittedName>
</protein>
<evidence type="ECO:0000313" key="1">
    <source>
        <dbReference type="EMBL" id="EGJ50382.1"/>
    </source>
</evidence>
<dbReference type="AlphaFoldDB" id="F3Z3L0"/>
<dbReference type="RefSeq" id="WP_014260127.1">
    <property type="nucleotide sequence ID" value="NC_016629.1"/>
</dbReference>
<reference evidence="1 2" key="1">
    <citation type="journal article" date="2011" name="J. Bacteriol.">
        <title>Genome sequence of the mercury-methylating and pleomorphic Desulfovibrio africanus Strain Walvis Bay.</title>
        <authorList>
            <person name="Brown S.D."/>
            <person name="Wall J.D."/>
            <person name="Kucken A.M."/>
            <person name="Gilmour C.C."/>
            <person name="Podar M."/>
            <person name="Brandt C.C."/>
            <person name="Teshima H."/>
            <person name="Detter J.C."/>
            <person name="Han C.S."/>
            <person name="Land M.L."/>
            <person name="Lucas S."/>
            <person name="Han J."/>
            <person name="Pennacchio L."/>
            <person name="Nolan M."/>
            <person name="Pitluck S."/>
            <person name="Woyke T."/>
            <person name="Goodwin L."/>
            <person name="Palumbo A.V."/>
            <person name="Elias D.A."/>
        </authorList>
    </citation>
    <scope>NUCLEOTIDE SEQUENCE [LARGE SCALE GENOMIC DNA]</scope>
    <source>
        <strain evidence="1 2">Walvis Bay</strain>
    </source>
</reference>
<dbReference type="KEGG" id="daf:Desaf_2053"/>
<dbReference type="eggNOG" id="ENOG50330U5">
    <property type="taxonomic scope" value="Bacteria"/>
</dbReference>